<proteinExistence type="predicted"/>
<keyword evidence="4" id="KW-1185">Reference proteome</keyword>
<sequence>MDIFSSQWLFSAGQPYCLRVSITPCSAPVPVQLDWRPVRKKARRLYLSTGPESRELADGEVTVFRLSESQWQTQVAGHAEAQPEKWEVLPFALSELAVHPEFATFDFLGMTETDACEN</sequence>
<dbReference type="OrthoDB" id="6444283at2"/>
<evidence type="ECO:0000313" key="1">
    <source>
        <dbReference type="EMBL" id="PHM25393.1"/>
    </source>
</evidence>
<evidence type="ECO:0000313" key="4">
    <source>
        <dbReference type="Proteomes" id="UP000224871"/>
    </source>
</evidence>
<evidence type="ECO:0000313" key="3">
    <source>
        <dbReference type="Proteomes" id="UP000196435"/>
    </source>
</evidence>
<protein>
    <submittedName>
        <fullName evidence="2">Uncharacterized protein</fullName>
    </submittedName>
</protein>
<reference evidence="1 4" key="3">
    <citation type="journal article" date="2017" name="Nat. Microbiol.">
        <title>Natural product diversity associated with the nematode symbionts Photorhabdus and Xenorhabdus.</title>
        <authorList>
            <person name="Tobias N.J."/>
            <person name="Wolff H."/>
            <person name="Djahanschiri B."/>
            <person name="Grundmann F."/>
            <person name="Kronenwerth M."/>
            <person name="Shi Y.M."/>
            <person name="Simonyi S."/>
            <person name="Grun P."/>
            <person name="Shapiro-Ilan D."/>
            <person name="Pidot S.J."/>
            <person name="Stinear T.P."/>
            <person name="Ebersberger I."/>
            <person name="Bode H.B."/>
        </authorList>
    </citation>
    <scope>NUCLEOTIDE SEQUENCE [LARGE SCALE GENOMIC DNA]</scope>
    <source>
        <strain evidence="1 4">DSM 16336</strain>
    </source>
</reference>
<reference evidence="2" key="2">
    <citation type="submission" date="2016-12" db="EMBL/GenBank/DDBJ databases">
        <authorList>
            <person name="Song W.-J."/>
            <person name="Kurnit D.M."/>
        </authorList>
    </citation>
    <scope>NUCLEOTIDE SEQUENCE [LARGE SCALE GENOMIC DNA]</scope>
    <source>
        <strain evidence="2">HGB1681</strain>
    </source>
</reference>
<gene>
    <name evidence="1" type="ORF">Xinn_04045</name>
    <name evidence="2" type="ORF">XIS1_1500004</name>
</gene>
<organism evidence="2 3">
    <name type="scientific">Xenorhabdus innexi</name>
    <dbReference type="NCBI Taxonomy" id="290109"/>
    <lineage>
        <taxon>Bacteria</taxon>
        <taxon>Pseudomonadati</taxon>
        <taxon>Pseudomonadota</taxon>
        <taxon>Gammaproteobacteria</taxon>
        <taxon>Enterobacterales</taxon>
        <taxon>Morganellaceae</taxon>
        <taxon>Xenorhabdus</taxon>
    </lineage>
</organism>
<dbReference type="AlphaFoldDB" id="A0A1N6MUE7"/>
<reference evidence="3" key="1">
    <citation type="submission" date="2016-12" db="EMBL/GenBank/DDBJ databases">
        <authorList>
            <person name="Gaudriault S."/>
        </authorList>
    </citation>
    <scope>NUCLEOTIDE SEQUENCE [LARGE SCALE GENOMIC DNA]</scope>
    <source>
        <strain evidence="3">HGB1681 (deposited as PTA-6826 in the American Type Culture Collection)</strain>
    </source>
</reference>
<dbReference type="Proteomes" id="UP000224871">
    <property type="component" value="Unassembled WGS sequence"/>
</dbReference>
<evidence type="ECO:0000313" key="2">
    <source>
        <dbReference type="EMBL" id="SIP72476.1"/>
    </source>
</evidence>
<name>A0A1N6MUE7_9GAMM</name>
<dbReference type="RefSeq" id="WP_086955703.1">
    <property type="nucleotide sequence ID" value="NZ_CAWNQC010000034.1"/>
</dbReference>
<dbReference type="Proteomes" id="UP000196435">
    <property type="component" value="Unassembled WGS sequence"/>
</dbReference>
<dbReference type="EMBL" id="FTLG01000058">
    <property type="protein sequence ID" value="SIP72476.1"/>
    <property type="molecule type" value="Genomic_DNA"/>
</dbReference>
<dbReference type="EMBL" id="NIBU01000129">
    <property type="protein sequence ID" value="PHM25393.1"/>
    <property type="molecule type" value="Genomic_DNA"/>
</dbReference>
<accession>A0A1N6MUE7</accession>